<dbReference type="InterPro" id="IPR024983">
    <property type="entry name" value="CHAT_dom"/>
</dbReference>
<protein>
    <recommendedName>
        <fullName evidence="1">CHAT domain-containing protein</fullName>
    </recommendedName>
</protein>
<accession>A0A4S4LW63</accession>
<evidence type="ECO:0000313" key="2">
    <source>
        <dbReference type="EMBL" id="THH15951.1"/>
    </source>
</evidence>
<dbReference type="InterPro" id="IPR011990">
    <property type="entry name" value="TPR-like_helical_dom_sf"/>
</dbReference>
<evidence type="ECO:0000259" key="1">
    <source>
        <dbReference type="Pfam" id="PF12770"/>
    </source>
</evidence>
<dbReference type="Pfam" id="PF12770">
    <property type="entry name" value="CHAT"/>
    <property type="match status" value="1"/>
</dbReference>
<keyword evidence="3" id="KW-1185">Reference proteome</keyword>
<proteinExistence type="predicted"/>
<dbReference type="EMBL" id="SGPL01000182">
    <property type="protein sequence ID" value="THH15951.1"/>
    <property type="molecule type" value="Genomic_DNA"/>
</dbReference>
<organism evidence="2 3">
    <name type="scientific">Bondarzewia mesenterica</name>
    <dbReference type="NCBI Taxonomy" id="1095465"/>
    <lineage>
        <taxon>Eukaryota</taxon>
        <taxon>Fungi</taxon>
        <taxon>Dikarya</taxon>
        <taxon>Basidiomycota</taxon>
        <taxon>Agaricomycotina</taxon>
        <taxon>Agaricomycetes</taxon>
        <taxon>Russulales</taxon>
        <taxon>Bondarzewiaceae</taxon>
        <taxon>Bondarzewia</taxon>
    </lineage>
</organism>
<evidence type="ECO:0000313" key="3">
    <source>
        <dbReference type="Proteomes" id="UP000310158"/>
    </source>
</evidence>
<gene>
    <name evidence="2" type="ORF">EW146_g4607</name>
</gene>
<dbReference type="PANTHER" id="PTHR19959:SF119">
    <property type="entry name" value="FUNGAL LIPASE-LIKE DOMAIN-CONTAINING PROTEIN"/>
    <property type="match status" value="1"/>
</dbReference>
<dbReference type="SUPFAM" id="SSF48452">
    <property type="entry name" value="TPR-like"/>
    <property type="match status" value="1"/>
</dbReference>
<dbReference type="Pfam" id="PF13374">
    <property type="entry name" value="TPR_10"/>
    <property type="match status" value="3"/>
</dbReference>
<dbReference type="PANTHER" id="PTHR19959">
    <property type="entry name" value="KINESIN LIGHT CHAIN"/>
    <property type="match status" value="1"/>
</dbReference>
<feature type="domain" description="CHAT" evidence="1">
    <location>
        <begin position="1001"/>
        <end position="1275"/>
    </location>
</feature>
<sequence>MDPTEGIDATTENEDQLTYDLANSLLIECKQAGQLSALENAIYLFREALALRPAPHPHRSESLNLLATALMTRFNWTRQIADLDEVIKLYNEILEQWRSTRKSASETIYGCTFNGHRHSRRDAVIESHDQSSEMTDLAFGILTEFHRAPDISSLNLSICLHRDALRLRGPSHTKCSVSLTGLADALVVRFHLTGLLQDVYEAVSLHREALRLRPASHLERLSSLLALAAALVMRFSQTGQPRDLLSAISLRRNAREVGTDIVEVYGLGYRAAGLLDEFNRSGRVSDLQGAVWLYRQTLVLLSAHDSNRLKFIINLASTLTTRFARLGQRVDLHEAVALNRDVLGLLPDAHPDRSTVLNNLANTLDMRYNQTAQRVDLDEALSLHRAALRLRPAHHPDRSMSLTNLASALGTLFSLTGQQKDLDEAVQLHREAVALRPAPHPARPRSLNNLANALDTRFSQTGRLDDLDKAISFHREALNLLSASHPDRPSSLNNLAIALVTRFDQMGQRNDLNEAILLHRAALLLQPVPHPSRSGSLVNLASALSKRSHITGQLGGLDQAVVLLREAVMLLPAPHPDRPRSLYSLAIALDRRFSRRGQLDDLNEAVLLHREVLTLRPPAHADRAMSLNQLAFVLSKQFGFAHRLSDLEEAIAACRESLHMLPSDHPEICAYSRNLGDILMSMYSQTGQSNHLVDAMASFRVAVACESASASRRFAAARRWAVCADSNKHPSALEAYKATIQLLPRLAMLGLDLQSRQQVLTKTSGSDSLARDAAACAIRSGQFAQAVELLEEGRTVFWSQALQLRTPLDDLRAVEPKLAQKLQDISRVLEQGSFREVSSSMMKNSQDVMSMEAEAVHYRHCNDDWLATLAEIRSLKGFHDFMQPKKLATLLRAASHGPVIILNASRSACDALKLTSSGVEYIPLADFTFADAEILVQSVQSASYGGISLPQSSQASLDALVEKTHTSFRDIPLALPDRHLKVGRHKIKRSSKKPDHIFRDLLAILWTFVVEPVVRSLKLEKSQSPPRLWWCSTGPFAFLPVHAAGIYNVKGSLRSAFDHMVSSYTPALNFLLAPTPLNTDPFKMLVVIQPKALPHTREELRKIEGHVPSQFLVKLGVVGAPSSKEVVLANLRDVSIAHFACHGRQDLKRPLESAVLLEDGPLEVSRIMAQPMPNASLAFLCACQTATGDSTLPDEAIHIAATMLFGGFRGVVATLWSIHDEDGPKIADSFYGELLRDKVPSFMPDITQAARALHLAVLKLRAENHSTDCWTPYVLHLVVLEDTRQYDPRVVHQPPYTSYAPASWFTPTDVHDLRSDIIGTDDTPFNGSDTANS</sequence>
<comment type="caution">
    <text evidence="2">The sequence shown here is derived from an EMBL/GenBank/DDBJ whole genome shotgun (WGS) entry which is preliminary data.</text>
</comment>
<name>A0A4S4LW63_9AGAM</name>
<dbReference type="Gene3D" id="1.25.40.10">
    <property type="entry name" value="Tetratricopeptide repeat domain"/>
    <property type="match status" value="4"/>
</dbReference>
<reference evidence="2 3" key="1">
    <citation type="submission" date="2019-02" db="EMBL/GenBank/DDBJ databases">
        <title>Genome sequencing of the rare red list fungi Bondarzewia mesenterica.</title>
        <authorList>
            <person name="Buettner E."/>
            <person name="Kellner H."/>
        </authorList>
    </citation>
    <scope>NUCLEOTIDE SEQUENCE [LARGE SCALE GENOMIC DNA]</scope>
    <source>
        <strain evidence="2 3">DSM 108281</strain>
    </source>
</reference>
<dbReference type="OrthoDB" id="9991317at2759"/>
<dbReference type="Proteomes" id="UP000310158">
    <property type="component" value="Unassembled WGS sequence"/>
</dbReference>